<feature type="region of interest" description="Disordered" evidence="1">
    <location>
        <begin position="1"/>
        <end position="119"/>
    </location>
</feature>
<reference evidence="2 3" key="1">
    <citation type="submission" date="2014-06" db="EMBL/GenBank/DDBJ databases">
        <title>Evolutionary Origins and Diversification of the Mycorrhizal Mutualists.</title>
        <authorList>
            <consortium name="DOE Joint Genome Institute"/>
            <consortium name="Mycorrhizal Genomics Consortium"/>
            <person name="Kohler A."/>
            <person name="Kuo A."/>
            <person name="Nagy L.G."/>
            <person name="Floudas D."/>
            <person name="Copeland A."/>
            <person name="Barry K.W."/>
            <person name="Cichocki N."/>
            <person name="Veneault-Fourrey C."/>
            <person name="LaButti K."/>
            <person name="Lindquist E.A."/>
            <person name="Lipzen A."/>
            <person name="Lundell T."/>
            <person name="Morin E."/>
            <person name="Murat C."/>
            <person name="Riley R."/>
            <person name="Ohm R."/>
            <person name="Sun H."/>
            <person name="Tunlid A."/>
            <person name="Henrissat B."/>
            <person name="Grigoriev I.V."/>
            <person name="Hibbett D.S."/>
            <person name="Martin F."/>
        </authorList>
    </citation>
    <scope>NUCLEOTIDE SEQUENCE [LARGE SCALE GENOMIC DNA]</scope>
    <source>
        <strain evidence="2 3">SS14</strain>
    </source>
</reference>
<feature type="compositionally biased region" description="Polar residues" evidence="1">
    <location>
        <begin position="93"/>
        <end position="102"/>
    </location>
</feature>
<feature type="compositionally biased region" description="Gly residues" evidence="1">
    <location>
        <begin position="437"/>
        <end position="447"/>
    </location>
</feature>
<organism evidence="2 3">
    <name type="scientific">Sphaerobolus stellatus (strain SS14)</name>
    <dbReference type="NCBI Taxonomy" id="990650"/>
    <lineage>
        <taxon>Eukaryota</taxon>
        <taxon>Fungi</taxon>
        <taxon>Dikarya</taxon>
        <taxon>Basidiomycota</taxon>
        <taxon>Agaricomycotina</taxon>
        <taxon>Agaricomycetes</taxon>
        <taxon>Phallomycetidae</taxon>
        <taxon>Geastrales</taxon>
        <taxon>Sphaerobolaceae</taxon>
        <taxon>Sphaerobolus</taxon>
    </lineage>
</organism>
<evidence type="ECO:0000313" key="2">
    <source>
        <dbReference type="EMBL" id="KIJ29751.1"/>
    </source>
</evidence>
<feature type="compositionally biased region" description="Basic and acidic residues" evidence="1">
    <location>
        <begin position="39"/>
        <end position="54"/>
    </location>
</feature>
<sequence length="463" mass="50171">MPTSSAAPTGPFEFGFTASPVVSTPVKLGKTRPVNSPLQREDQSKKAKSDHGSDSEMDPSTPTPSPRKSGCSASLGGIHDLTKPSTIGGVLSGQMTSKQSQRVDAGEPHLPSSGQSLWPPISPLTQTAPAPGDQTPCSTINDTIRALFLREPEGGWPTIHGMTQAQLTKAIRTTSIMDWRTYEGQKVLAVPECYVLIWNTPAALVTLVEDIVRQAFPNNKKLDVLPGGPTEERLQPHHPFPAIITGLSNKEAKALLSELCLANAHRALFFYPFDKALPVSTFAVSLENIAIRPGPDNNARAATEIVRFLRAAREVADHVNMWNDNIPFTNQSSPMDLYQWVLDTVTVKGAFIQRKGSPFPIHHLYIHPPSTDPLAHKKWIDLLSGLVYYTCKGDGRAIKPLLCEVYKGIDHAVADCLYTQIPGWPTLPIGASNNRGRGSGRSRGGPAGHFNRGRGAYTSTGWA</sequence>
<feature type="region of interest" description="Disordered" evidence="1">
    <location>
        <begin position="432"/>
        <end position="463"/>
    </location>
</feature>
<evidence type="ECO:0000256" key="1">
    <source>
        <dbReference type="SAM" id="MobiDB-lite"/>
    </source>
</evidence>
<proteinExistence type="predicted"/>
<name>A0A0C9UWQ2_SPHS4</name>
<keyword evidence="3" id="KW-1185">Reference proteome</keyword>
<accession>A0A0C9UWQ2</accession>
<dbReference type="Proteomes" id="UP000054279">
    <property type="component" value="Unassembled WGS sequence"/>
</dbReference>
<dbReference type="OrthoDB" id="2664977at2759"/>
<dbReference type="HOGENOM" id="CLU_045730_0_0_1"/>
<protein>
    <submittedName>
        <fullName evidence="2">Uncharacterized protein</fullName>
    </submittedName>
</protein>
<dbReference type="AlphaFoldDB" id="A0A0C9UWQ2"/>
<dbReference type="EMBL" id="KN837276">
    <property type="protein sequence ID" value="KIJ29751.1"/>
    <property type="molecule type" value="Genomic_DNA"/>
</dbReference>
<evidence type="ECO:0000313" key="3">
    <source>
        <dbReference type="Proteomes" id="UP000054279"/>
    </source>
</evidence>
<gene>
    <name evidence="2" type="ORF">M422DRAFT_268789</name>
</gene>